<accession>A0A1X0R9R9</accession>
<organism evidence="1">
    <name type="scientific">Rhizopus microsporus var. microsporus</name>
    <dbReference type="NCBI Taxonomy" id="86635"/>
    <lineage>
        <taxon>Eukaryota</taxon>
        <taxon>Fungi</taxon>
        <taxon>Fungi incertae sedis</taxon>
        <taxon>Mucoromycota</taxon>
        <taxon>Mucoromycotina</taxon>
        <taxon>Mucoromycetes</taxon>
        <taxon>Mucorales</taxon>
        <taxon>Mucorineae</taxon>
        <taxon>Rhizopodaceae</taxon>
        <taxon>Rhizopus</taxon>
    </lineage>
</organism>
<sequence>MYVIDKIDMSYKNVIKGDSLLFFNDKSIATICKSYGKGPFQRYSSFPKEEQASYLNEYFGSKKTNHLPKLNNSTKEKIKDIINQIKSNEEEEAYYMALKSVRSAHPNNKWIFRVLGYVINAYRKHSHVFTNPTGKVSEFDFMIKLREEVLELMVGNDKELYIKWGETSTDTTTAVKRINNSNKPYTIGFNVDRRRIACQVLRVVDICHVESARAFTNFGKVASDKFKLAAETKCTIDDIVMSGKITKQRIISMQSLQIFGLQAITSTLNFLDRGFYVNCLDYDLSFSNKFSLFADIESCGYVN</sequence>
<proteinExistence type="predicted"/>
<dbReference type="Proteomes" id="UP000242414">
    <property type="component" value="Unassembled WGS sequence"/>
</dbReference>
<reference evidence="1" key="1">
    <citation type="journal article" date="2016" name="Proc. Natl. Acad. Sci. U.S.A.">
        <title>Lipid metabolic changes in an early divergent fungus govern the establishment of a mutualistic symbiosis with endobacteria.</title>
        <authorList>
            <person name="Lastovetsky O.A."/>
            <person name="Gaspar M.L."/>
            <person name="Mondo S.J."/>
            <person name="LaButti K.M."/>
            <person name="Sandor L."/>
            <person name="Grigoriev I.V."/>
            <person name="Henry S.A."/>
            <person name="Pawlowska T.E."/>
        </authorList>
    </citation>
    <scope>NUCLEOTIDE SEQUENCE [LARGE SCALE GENOMIC DNA]</scope>
    <source>
        <strain evidence="1">ATCC 52814</strain>
    </source>
</reference>
<gene>
    <name evidence="1" type="ORF">BCV72DRAFT_261344</name>
</gene>
<dbReference type="VEuPathDB" id="FungiDB:BCV72DRAFT_261344"/>
<protein>
    <submittedName>
        <fullName evidence="1">Uncharacterized protein</fullName>
    </submittedName>
</protein>
<dbReference type="AlphaFoldDB" id="A0A1X0R9R9"/>
<evidence type="ECO:0000313" key="1">
    <source>
        <dbReference type="EMBL" id="ORE08618.1"/>
    </source>
</evidence>
<dbReference type="OrthoDB" id="2289106at2759"/>
<name>A0A1X0R9R9_RHIZD</name>
<dbReference type="EMBL" id="KV921886">
    <property type="protein sequence ID" value="ORE08618.1"/>
    <property type="molecule type" value="Genomic_DNA"/>
</dbReference>